<dbReference type="SUPFAM" id="SSF55811">
    <property type="entry name" value="Nudix"/>
    <property type="match status" value="1"/>
</dbReference>
<comment type="cofactor">
    <cofactor evidence="1">
        <name>Mg(2+)</name>
        <dbReference type="ChEBI" id="CHEBI:18420"/>
    </cofactor>
</comment>
<evidence type="ECO:0000313" key="4">
    <source>
        <dbReference type="EMBL" id="MFC6592073.1"/>
    </source>
</evidence>
<dbReference type="PROSITE" id="PS00893">
    <property type="entry name" value="NUDIX_BOX"/>
    <property type="match status" value="1"/>
</dbReference>
<keyword evidence="2" id="KW-0378">Hydrolase</keyword>
<evidence type="ECO:0000256" key="2">
    <source>
        <dbReference type="ARBA" id="ARBA00022801"/>
    </source>
</evidence>
<keyword evidence="5" id="KW-1185">Reference proteome</keyword>
<comment type="caution">
    <text evidence="4">The sequence shown here is derived from an EMBL/GenBank/DDBJ whole genome shotgun (WGS) entry which is preliminary data.</text>
</comment>
<dbReference type="Pfam" id="PF00293">
    <property type="entry name" value="NUDIX"/>
    <property type="match status" value="1"/>
</dbReference>
<organism evidence="4 5">
    <name type="scientific">Deinococcus lacus</name>
    <dbReference type="NCBI Taxonomy" id="392561"/>
    <lineage>
        <taxon>Bacteria</taxon>
        <taxon>Thermotogati</taxon>
        <taxon>Deinococcota</taxon>
        <taxon>Deinococci</taxon>
        <taxon>Deinococcales</taxon>
        <taxon>Deinococcaceae</taxon>
        <taxon>Deinococcus</taxon>
    </lineage>
</organism>
<proteinExistence type="predicted"/>
<evidence type="ECO:0000313" key="5">
    <source>
        <dbReference type="Proteomes" id="UP001596297"/>
    </source>
</evidence>
<protein>
    <submittedName>
        <fullName evidence="4">NUDIX domain-containing protein</fullName>
    </submittedName>
</protein>
<feature type="domain" description="Nudix hydrolase" evidence="3">
    <location>
        <begin position="1"/>
        <end position="129"/>
    </location>
</feature>
<dbReference type="RefSeq" id="WP_380083089.1">
    <property type="nucleotide sequence ID" value="NZ_JBHSWD010000001.1"/>
</dbReference>
<dbReference type="EMBL" id="JBHSWD010000001">
    <property type="protein sequence ID" value="MFC6592073.1"/>
    <property type="molecule type" value="Genomic_DNA"/>
</dbReference>
<name>A0ABW1YF60_9DEIO</name>
<evidence type="ECO:0000259" key="3">
    <source>
        <dbReference type="PROSITE" id="PS51462"/>
    </source>
</evidence>
<evidence type="ECO:0000256" key="1">
    <source>
        <dbReference type="ARBA" id="ARBA00001946"/>
    </source>
</evidence>
<dbReference type="PANTHER" id="PTHR43046">
    <property type="entry name" value="GDP-MANNOSE MANNOSYL HYDROLASE"/>
    <property type="match status" value="1"/>
</dbReference>
<dbReference type="InterPro" id="IPR000086">
    <property type="entry name" value="NUDIX_hydrolase_dom"/>
</dbReference>
<dbReference type="Gene3D" id="3.90.79.10">
    <property type="entry name" value="Nucleoside Triphosphate Pyrophosphohydrolase"/>
    <property type="match status" value="1"/>
</dbReference>
<dbReference type="InterPro" id="IPR020084">
    <property type="entry name" value="NUDIX_hydrolase_CS"/>
</dbReference>
<sequence>MQVRVHLLYVQGGHLLTNTVPGSDFWFLPGGTVALNEDSHTAALREFREETGVEATSARLVGISEGFDRQKKQQQLGLCYRVEAAQPLPQHSYPVQDHAELELQWVPLSEMDTRPVHPRELGRMLAEGPVVHDVWEVRP</sequence>
<dbReference type="InterPro" id="IPR015797">
    <property type="entry name" value="NUDIX_hydrolase-like_dom_sf"/>
</dbReference>
<dbReference type="PROSITE" id="PS51462">
    <property type="entry name" value="NUDIX"/>
    <property type="match status" value="1"/>
</dbReference>
<dbReference type="Proteomes" id="UP001596297">
    <property type="component" value="Unassembled WGS sequence"/>
</dbReference>
<reference evidence="5" key="1">
    <citation type="journal article" date="2019" name="Int. J. Syst. Evol. Microbiol.">
        <title>The Global Catalogue of Microorganisms (GCM) 10K type strain sequencing project: providing services to taxonomists for standard genome sequencing and annotation.</title>
        <authorList>
            <consortium name="The Broad Institute Genomics Platform"/>
            <consortium name="The Broad Institute Genome Sequencing Center for Infectious Disease"/>
            <person name="Wu L."/>
            <person name="Ma J."/>
        </authorList>
    </citation>
    <scope>NUCLEOTIDE SEQUENCE [LARGE SCALE GENOMIC DNA]</scope>
    <source>
        <strain evidence="5">CGMCC 1.15772</strain>
    </source>
</reference>
<gene>
    <name evidence="4" type="ORF">ACFP81_08710</name>
</gene>
<accession>A0ABW1YF60</accession>
<dbReference type="PANTHER" id="PTHR43046:SF16">
    <property type="entry name" value="ADP-RIBOSE PYROPHOSPHATASE YJHB-RELATED"/>
    <property type="match status" value="1"/>
</dbReference>